<dbReference type="InterPro" id="IPR016977">
    <property type="entry name" value="ComGF"/>
</dbReference>
<feature type="transmembrane region" description="Helical" evidence="1">
    <location>
        <begin position="17"/>
        <end position="39"/>
    </location>
</feature>
<organism evidence="2 3">
    <name type="scientific">Candidatus Merdibacter merdavium</name>
    <dbReference type="NCBI Taxonomy" id="2838692"/>
    <lineage>
        <taxon>Bacteria</taxon>
        <taxon>Bacillati</taxon>
        <taxon>Bacillota</taxon>
        <taxon>Erysipelotrichia</taxon>
        <taxon>Erysipelotrichales</taxon>
        <taxon>Erysipelotrichaceae</taxon>
        <taxon>Merdibacter</taxon>
    </lineage>
</organism>
<dbReference type="EMBL" id="DWWM01000001">
    <property type="protein sequence ID" value="HJC35543.1"/>
    <property type="molecule type" value="Genomic_DNA"/>
</dbReference>
<evidence type="ECO:0000313" key="2">
    <source>
        <dbReference type="EMBL" id="HJC35543.1"/>
    </source>
</evidence>
<accession>A0A9D2NQH4</accession>
<evidence type="ECO:0000256" key="1">
    <source>
        <dbReference type="SAM" id="Phobius"/>
    </source>
</evidence>
<keyword evidence="1" id="KW-0812">Transmembrane</keyword>
<dbReference type="AlphaFoldDB" id="A0A9D2NQH4"/>
<proteinExistence type="predicted"/>
<dbReference type="Proteomes" id="UP000823896">
    <property type="component" value="Unassembled WGS sequence"/>
</dbReference>
<sequence length="134" mass="15680">MWSKRCSATEGFTLSELLLALGTAMLCSVLLTWMVRFFVTGIRTQQYLIQDQIAVLQLRLLCAEAQDVQVSGDSLQLKRFAQDLTLEYHNGRLVRRPGYMIYLQGIDDAFFEYRGERIVMHWNREDVHYEARLQ</sequence>
<evidence type="ECO:0000313" key="3">
    <source>
        <dbReference type="Proteomes" id="UP000823896"/>
    </source>
</evidence>
<comment type="caution">
    <text evidence="2">The sequence shown here is derived from an EMBL/GenBank/DDBJ whole genome shotgun (WGS) entry which is preliminary data.</text>
</comment>
<dbReference type="Pfam" id="PF15980">
    <property type="entry name" value="ComGF"/>
    <property type="match status" value="1"/>
</dbReference>
<protein>
    <submittedName>
        <fullName evidence="2">ComGF family competence protein</fullName>
    </submittedName>
</protein>
<reference evidence="2" key="1">
    <citation type="journal article" date="2021" name="PeerJ">
        <title>Extensive microbial diversity within the chicken gut microbiome revealed by metagenomics and culture.</title>
        <authorList>
            <person name="Gilroy R."/>
            <person name="Ravi A."/>
            <person name="Getino M."/>
            <person name="Pursley I."/>
            <person name="Horton D.L."/>
            <person name="Alikhan N.F."/>
            <person name="Baker D."/>
            <person name="Gharbi K."/>
            <person name="Hall N."/>
            <person name="Watson M."/>
            <person name="Adriaenssens E.M."/>
            <person name="Foster-Nyarko E."/>
            <person name="Jarju S."/>
            <person name="Secka A."/>
            <person name="Antonio M."/>
            <person name="Oren A."/>
            <person name="Chaudhuri R.R."/>
            <person name="La Ragione R."/>
            <person name="Hildebrand F."/>
            <person name="Pallen M.J."/>
        </authorList>
    </citation>
    <scope>NUCLEOTIDE SEQUENCE</scope>
    <source>
        <strain evidence="2">CHK187-11901</strain>
    </source>
</reference>
<name>A0A9D2NQH4_9FIRM</name>
<gene>
    <name evidence="2" type="ORF">H9702_00225</name>
</gene>
<reference evidence="2" key="2">
    <citation type="submission" date="2021-04" db="EMBL/GenBank/DDBJ databases">
        <authorList>
            <person name="Gilroy R."/>
        </authorList>
    </citation>
    <scope>NUCLEOTIDE SEQUENCE</scope>
    <source>
        <strain evidence="2">CHK187-11901</strain>
    </source>
</reference>
<keyword evidence="1" id="KW-0472">Membrane</keyword>
<keyword evidence="1" id="KW-1133">Transmembrane helix</keyword>